<keyword evidence="11" id="KW-1185">Reference proteome</keyword>
<reference evidence="10 11" key="1">
    <citation type="submission" date="2020-05" db="EMBL/GenBank/DDBJ databases">
        <title>Aquirufa sp. strain 15G-AUS-rot a new Aquirufa species.</title>
        <authorList>
            <person name="Pitt A."/>
            <person name="Hahn M.W."/>
        </authorList>
    </citation>
    <scope>NUCLEOTIDE SEQUENCE [LARGE SCALE GENOMIC DNA]</scope>
    <source>
        <strain evidence="10 11">15G-AUS-rot</strain>
    </source>
</reference>
<evidence type="ECO:0000256" key="3">
    <source>
        <dbReference type="ARBA" id="ARBA00013253"/>
    </source>
</evidence>
<evidence type="ECO:0000313" key="11">
    <source>
        <dbReference type="Proteomes" id="UP000501003"/>
    </source>
</evidence>
<evidence type="ECO:0000259" key="9">
    <source>
        <dbReference type="PROSITE" id="PS00794"/>
    </source>
</evidence>
<proteinExistence type="predicted"/>
<dbReference type="GO" id="GO:0046654">
    <property type="term" value="P:tetrahydrofolate biosynthetic process"/>
    <property type="evidence" value="ECO:0007669"/>
    <property type="project" value="UniProtKB-UniPathway"/>
</dbReference>
<dbReference type="PANTHER" id="PTHR43071">
    <property type="entry name" value="2-AMINO-4-HYDROXY-6-HYDROXYMETHYLDIHYDROPTERIDINE PYROPHOSPHOKINASE"/>
    <property type="match status" value="1"/>
</dbReference>
<dbReference type="GO" id="GO:0046656">
    <property type="term" value="P:folic acid biosynthetic process"/>
    <property type="evidence" value="ECO:0007669"/>
    <property type="project" value="UniProtKB-KW"/>
</dbReference>
<dbReference type="KEGG" id="aqg:HRU87_06475"/>
<dbReference type="GO" id="GO:0003848">
    <property type="term" value="F:2-amino-4-hydroxy-6-hydroxymethyldihydropteridine diphosphokinase activity"/>
    <property type="evidence" value="ECO:0007669"/>
    <property type="project" value="UniProtKB-EC"/>
</dbReference>
<evidence type="ECO:0000256" key="6">
    <source>
        <dbReference type="ARBA" id="ARBA00022777"/>
    </source>
</evidence>
<feature type="domain" description="7,8-dihydro-6-hydroxymethylpterin-pyrophosphokinase" evidence="9">
    <location>
        <begin position="96"/>
        <end position="107"/>
    </location>
</feature>
<dbReference type="RefSeq" id="WP_173494094.1">
    <property type="nucleotide sequence ID" value="NZ_CP054056.1"/>
</dbReference>
<dbReference type="AlphaFoldDB" id="A0A7D4UM96"/>
<dbReference type="SUPFAM" id="SSF55083">
    <property type="entry name" value="6-hydroxymethyl-7,8-dihydropterin pyrophosphokinase, HPPK"/>
    <property type="match status" value="1"/>
</dbReference>
<protein>
    <recommendedName>
        <fullName evidence="3">2-amino-4-hydroxy-6-hydroxymethyldihydropteridine diphosphokinase</fullName>
        <ecNumber evidence="3">2.7.6.3</ecNumber>
    </recommendedName>
</protein>
<keyword evidence="5" id="KW-0547">Nucleotide-binding</keyword>
<comment type="catalytic activity">
    <reaction evidence="1">
        <text>6-hydroxymethyl-7,8-dihydropterin + ATP = (7,8-dihydropterin-6-yl)methyl diphosphate + AMP + H(+)</text>
        <dbReference type="Rhea" id="RHEA:11412"/>
        <dbReference type="ChEBI" id="CHEBI:15378"/>
        <dbReference type="ChEBI" id="CHEBI:30616"/>
        <dbReference type="ChEBI" id="CHEBI:44841"/>
        <dbReference type="ChEBI" id="CHEBI:72950"/>
        <dbReference type="ChEBI" id="CHEBI:456215"/>
        <dbReference type="EC" id="2.7.6.3"/>
    </reaction>
</comment>
<keyword evidence="6 10" id="KW-0418">Kinase</keyword>
<dbReference type="EMBL" id="CP054056">
    <property type="protein sequence ID" value="QKJ25798.1"/>
    <property type="molecule type" value="Genomic_DNA"/>
</dbReference>
<dbReference type="CDD" id="cd00483">
    <property type="entry name" value="HPPK"/>
    <property type="match status" value="1"/>
</dbReference>
<dbReference type="PROSITE" id="PS00794">
    <property type="entry name" value="HPPK"/>
    <property type="match status" value="1"/>
</dbReference>
<dbReference type="EC" id="2.7.6.3" evidence="3"/>
<evidence type="ECO:0000313" key="10">
    <source>
        <dbReference type="EMBL" id="QKJ25798.1"/>
    </source>
</evidence>
<dbReference type="Pfam" id="PF01288">
    <property type="entry name" value="HPPK"/>
    <property type="match status" value="1"/>
</dbReference>
<keyword evidence="4 10" id="KW-0808">Transferase</keyword>
<dbReference type="PANTHER" id="PTHR43071:SF1">
    <property type="entry name" value="2-AMINO-4-HYDROXY-6-HYDROXYMETHYLDIHYDROPTERIDINE PYROPHOSPHOKINASE"/>
    <property type="match status" value="1"/>
</dbReference>
<dbReference type="GO" id="GO:0005524">
    <property type="term" value="F:ATP binding"/>
    <property type="evidence" value="ECO:0007669"/>
    <property type="project" value="UniProtKB-KW"/>
</dbReference>
<dbReference type="UniPathway" id="UPA00077">
    <property type="reaction ID" value="UER00155"/>
</dbReference>
<evidence type="ECO:0000256" key="8">
    <source>
        <dbReference type="ARBA" id="ARBA00022909"/>
    </source>
</evidence>
<dbReference type="InterPro" id="IPR035907">
    <property type="entry name" value="Hppk_sf"/>
</dbReference>
<evidence type="ECO:0000256" key="5">
    <source>
        <dbReference type="ARBA" id="ARBA00022741"/>
    </source>
</evidence>
<dbReference type="Gene3D" id="3.30.70.560">
    <property type="entry name" value="7,8-Dihydro-6-hydroxymethylpterin-pyrophosphokinase HPPK"/>
    <property type="match status" value="1"/>
</dbReference>
<dbReference type="NCBIfam" id="TIGR01498">
    <property type="entry name" value="folK"/>
    <property type="match status" value="1"/>
</dbReference>
<keyword evidence="7" id="KW-0067">ATP-binding</keyword>
<dbReference type="GO" id="GO:0016301">
    <property type="term" value="F:kinase activity"/>
    <property type="evidence" value="ECO:0007669"/>
    <property type="project" value="UniProtKB-KW"/>
</dbReference>
<comment type="pathway">
    <text evidence="2">Cofactor biosynthesis; tetrahydrofolate biosynthesis; 2-amino-4-hydroxy-6-hydroxymethyl-7,8-dihydropteridine diphosphate from 7,8-dihydroneopterin triphosphate: step 4/4.</text>
</comment>
<dbReference type="InterPro" id="IPR000550">
    <property type="entry name" value="Hppk"/>
</dbReference>
<organism evidence="10 11">
    <name type="scientific">Aquiluna borgnonia</name>
    <dbReference type="NCBI Taxonomy" id="2499157"/>
    <lineage>
        <taxon>Bacteria</taxon>
        <taxon>Bacillati</taxon>
        <taxon>Actinomycetota</taxon>
        <taxon>Actinomycetes</taxon>
        <taxon>Micrococcales</taxon>
        <taxon>Microbacteriaceae</taxon>
        <taxon>Luna cluster</taxon>
        <taxon>Luna-1 subcluster</taxon>
        <taxon>Aquiluna</taxon>
    </lineage>
</organism>
<accession>A0A7D4UM96</accession>
<sequence>MAGEKTRSVLALGGNLGDRVQTIQSAIAALARTPGIKVLGQSKLYESHAVTKAGVDQAQPKYLNGVVEIATSLKPKALLEELNRLENQFGRVRIERWAARTLDIDIITYGTELIETKALIVPHPRAHERGFVLVPWAQLDPQAKLPGLGSVQDLARSLEHEVWEFHEA</sequence>
<evidence type="ECO:0000256" key="2">
    <source>
        <dbReference type="ARBA" id="ARBA00005051"/>
    </source>
</evidence>
<name>A0A7D4UM96_9MICO</name>
<evidence type="ECO:0000256" key="1">
    <source>
        <dbReference type="ARBA" id="ARBA00000198"/>
    </source>
</evidence>
<evidence type="ECO:0000256" key="7">
    <source>
        <dbReference type="ARBA" id="ARBA00022840"/>
    </source>
</evidence>
<keyword evidence="8" id="KW-0289">Folate biosynthesis</keyword>
<dbReference type="Proteomes" id="UP000501003">
    <property type="component" value="Chromosome"/>
</dbReference>
<gene>
    <name evidence="10" type="primary">folK</name>
    <name evidence="10" type="ORF">HRU87_06475</name>
</gene>
<evidence type="ECO:0000256" key="4">
    <source>
        <dbReference type="ARBA" id="ARBA00022679"/>
    </source>
</evidence>